<dbReference type="InterPro" id="IPR046461">
    <property type="entry name" value="TerL_ATPase"/>
</dbReference>
<evidence type="ECO:0000259" key="2">
    <source>
        <dbReference type="Pfam" id="PF20441"/>
    </source>
</evidence>
<dbReference type="Pfam" id="PF03354">
    <property type="entry name" value="TerL_ATPase"/>
    <property type="match status" value="1"/>
</dbReference>
<dbReference type="InterPro" id="IPR005021">
    <property type="entry name" value="Terminase_largesu-like"/>
</dbReference>
<dbReference type="Pfam" id="PF20441">
    <property type="entry name" value="TerL_nuclease"/>
    <property type="match status" value="1"/>
</dbReference>
<dbReference type="Gene3D" id="3.30.420.240">
    <property type="match status" value="1"/>
</dbReference>
<dbReference type="PANTHER" id="PTHR41287">
    <property type="match status" value="1"/>
</dbReference>
<organism evidence="3">
    <name type="scientific">human gut metagenome</name>
    <dbReference type="NCBI Taxonomy" id="408170"/>
    <lineage>
        <taxon>unclassified sequences</taxon>
        <taxon>metagenomes</taxon>
        <taxon>organismal metagenomes</taxon>
    </lineage>
</organism>
<proteinExistence type="predicted"/>
<evidence type="ECO:0000259" key="1">
    <source>
        <dbReference type="Pfam" id="PF03354"/>
    </source>
</evidence>
<evidence type="ECO:0000313" key="3">
    <source>
        <dbReference type="EMBL" id="EKC53442.1"/>
    </source>
</evidence>
<feature type="domain" description="Terminase large subunit-like ATPase" evidence="1">
    <location>
        <begin position="12"/>
        <end position="81"/>
    </location>
</feature>
<dbReference type="EMBL" id="AJWZ01008680">
    <property type="protein sequence ID" value="EKC53442.1"/>
    <property type="molecule type" value="Genomic_DNA"/>
</dbReference>
<name>K1RY50_9ZZZZ</name>
<dbReference type="AlphaFoldDB" id="K1RY50"/>
<dbReference type="InterPro" id="IPR046462">
    <property type="entry name" value="TerL_nuclease"/>
</dbReference>
<dbReference type="PANTHER" id="PTHR41287:SF1">
    <property type="entry name" value="PROTEIN YMFN"/>
    <property type="match status" value="1"/>
</dbReference>
<feature type="domain" description="Terminase large subunit-like endonuclease" evidence="2">
    <location>
        <begin position="93"/>
        <end position="372"/>
    </location>
</feature>
<gene>
    <name evidence="3" type="ORF">OBE_12590</name>
</gene>
<dbReference type="Gene3D" id="3.40.50.300">
    <property type="entry name" value="P-loop containing nucleotide triphosphate hydrolases"/>
    <property type="match status" value="1"/>
</dbReference>
<accession>K1RY50</accession>
<dbReference type="InterPro" id="IPR027417">
    <property type="entry name" value="P-loop_NTPase"/>
</dbReference>
<comment type="caution">
    <text evidence="3">The sequence shown here is derived from an EMBL/GenBank/DDBJ whole genome shotgun (WGS) entry which is preliminary data.</text>
</comment>
<sequence>RSAGGSISYEATGSVFKPLSSDANTLDGKNASCTIVDEFHAHKTDEVYAVMKSSMGARRQPLLCIITTAGFNLAGPCFTYRSSAIKMLEGIFEDDALLAMIYTQDSREELSDPVTWVKSNPCFGASVKPEFLEEQYHTMRTKPEQESAILTKNFNLWVQASDIWIADDVWCACRSETPVESLAGCACYAGLDLGSVNDFSSLVLAFHENDRTQLLPFFWIPEEKYRTRREMQRENANIDVWVRQGLLRVTPGNVTDYEVIRRDIARLAGQYDIRKIGYDRWNSSQLVIDLLNDGLPMDGFQQSISNISPPTKEFERLARSGDLEHYGNPILRWMVSNVVVYRDANDNLKPVKNRSPEKIDGVVAAIEAIGEWMSAQRTPPARSIYEERGLRTF</sequence>
<reference evidence="3" key="1">
    <citation type="journal article" date="2013" name="Environ. Microbiol.">
        <title>Microbiota from the distal guts of lean and obese adolescents exhibit partial functional redundancy besides clear differences in community structure.</title>
        <authorList>
            <person name="Ferrer M."/>
            <person name="Ruiz A."/>
            <person name="Lanza F."/>
            <person name="Haange S.B."/>
            <person name="Oberbach A."/>
            <person name="Till H."/>
            <person name="Bargiela R."/>
            <person name="Campoy C."/>
            <person name="Segura M.T."/>
            <person name="Richter M."/>
            <person name="von Bergen M."/>
            <person name="Seifert J."/>
            <person name="Suarez A."/>
        </authorList>
    </citation>
    <scope>NUCLEOTIDE SEQUENCE</scope>
</reference>
<dbReference type="GO" id="GO:0004519">
    <property type="term" value="F:endonuclease activity"/>
    <property type="evidence" value="ECO:0007669"/>
    <property type="project" value="InterPro"/>
</dbReference>
<feature type="non-terminal residue" evidence="3">
    <location>
        <position position="1"/>
    </location>
</feature>
<protein>
    <submittedName>
        <fullName evidence="3">Phage terminase large subunit</fullName>
    </submittedName>
</protein>